<gene>
    <name evidence="3" type="ORF">GJ700_13320</name>
</gene>
<evidence type="ECO:0000313" key="4">
    <source>
        <dbReference type="Proteomes" id="UP000446768"/>
    </source>
</evidence>
<dbReference type="InterPro" id="IPR002509">
    <property type="entry name" value="NODB_dom"/>
</dbReference>
<dbReference type="Proteomes" id="UP000446768">
    <property type="component" value="Unassembled WGS sequence"/>
</dbReference>
<feature type="chain" id="PRO_5031524596" evidence="1">
    <location>
        <begin position="19"/>
        <end position="297"/>
    </location>
</feature>
<organism evidence="3 4">
    <name type="scientific">Pseudoduganella rivuli</name>
    <dbReference type="NCBI Taxonomy" id="2666085"/>
    <lineage>
        <taxon>Bacteria</taxon>
        <taxon>Pseudomonadati</taxon>
        <taxon>Pseudomonadota</taxon>
        <taxon>Betaproteobacteria</taxon>
        <taxon>Burkholderiales</taxon>
        <taxon>Oxalobacteraceae</taxon>
        <taxon>Telluria group</taxon>
        <taxon>Pseudoduganella</taxon>
    </lineage>
</organism>
<sequence length="297" mass="31940">MKFAMTIACALLCGPVYADPFDIAITVDDLPVHGELPPGVTRVALAREHLRILKAHGVPEAYGFVNAGQLAREPDSAAVLDLWRHAGYPLANHGYRHLNLNRAPSLEAWQSDVVLGEAAVAARMADADWHYFRYPELGGGNDAAQHEGSLRFLRQRGYRLADVSVGFSEWNYNAPYARCMAAGDTAAVAAMRTQFMAEVDRGIARMKAHSRQLYGRVVPQVFLTHIGAWNAATMDAVLTRLEAAGARYVTLAAAQADAAYGDPGGGTVMERAAAKAGVKLEDVAGNVPALDVQALCR</sequence>
<feature type="signal peptide" evidence="1">
    <location>
        <begin position="1"/>
        <end position="18"/>
    </location>
</feature>
<dbReference type="SUPFAM" id="SSF88713">
    <property type="entry name" value="Glycoside hydrolase/deacetylase"/>
    <property type="match status" value="1"/>
</dbReference>
<proteinExistence type="predicted"/>
<evidence type="ECO:0000259" key="2">
    <source>
        <dbReference type="Pfam" id="PF01522"/>
    </source>
</evidence>
<evidence type="ECO:0000256" key="1">
    <source>
        <dbReference type="SAM" id="SignalP"/>
    </source>
</evidence>
<dbReference type="GO" id="GO:0005975">
    <property type="term" value="P:carbohydrate metabolic process"/>
    <property type="evidence" value="ECO:0007669"/>
    <property type="project" value="InterPro"/>
</dbReference>
<protein>
    <submittedName>
        <fullName evidence="3">Polysaccharide deacetylase family protein</fullName>
    </submittedName>
</protein>
<dbReference type="InterPro" id="IPR011330">
    <property type="entry name" value="Glyco_hydro/deAcase_b/a-brl"/>
</dbReference>
<dbReference type="AlphaFoldDB" id="A0A7X2IMY2"/>
<name>A0A7X2IMY2_9BURK</name>
<evidence type="ECO:0000313" key="3">
    <source>
        <dbReference type="EMBL" id="MRV72688.1"/>
    </source>
</evidence>
<dbReference type="EMBL" id="WKJJ01000007">
    <property type="protein sequence ID" value="MRV72688.1"/>
    <property type="molecule type" value="Genomic_DNA"/>
</dbReference>
<dbReference type="Gene3D" id="3.20.20.370">
    <property type="entry name" value="Glycoside hydrolase/deacetylase"/>
    <property type="match status" value="1"/>
</dbReference>
<dbReference type="Pfam" id="PF01522">
    <property type="entry name" value="Polysacc_deac_1"/>
    <property type="match status" value="1"/>
</dbReference>
<comment type="caution">
    <text evidence="3">The sequence shown here is derived from an EMBL/GenBank/DDBJ whole genome shotgun (WGS) entry which is preliminary data.</text>
</comment>
<keyword evidence="4" id="KW-1185">Reference proteome</keyword>
<keyword evidence="1" id="KW-0732">Signal</keyword>
<feature type="domain" description="NodB homology" evidence="2">
    <location>
        <begin position="22"/>
        <end position="143"/>
    </location>
</feature>
<reference evidence="3 4" key="1">
    <citation type="submission" date="2019-11" db="EMBL/GenBank/DDBJ databases">
        <title>Novel species isolated from a subtropical stream in China.</title>
        <authorList>
            <person name="Lu H."/>
        </authorList>
    </citation>
    <scope>NUCLEOTIDE SEQUENCE [LARGE SCALE GENOMIC DNA]</scope>
    <source>
        <strain evidence="3 4">FT92W</strain>
    </source>
</reference>
<dbReference type="GO" id="GO:0016810">
    <property type="term" value="F:hydrolase activity, acting on carbon-nitrogen (but not peptide) bonds"/>
    <property type="evidence" value="ECO:0007669"/>
    <property type="project" value="InterPro"/>
</dbReference>
<accession>A0A7X2IMY2</accession>
<dbReference type="RefSeq" id="WP_154374476.1">
    <property type="nucleotide sequence ID" value="NZ_WKJJ01000007.1"/>
</dbReference>